<dbReference type="PANTHER" id="PTHR11742">
    <property type="entry name" value="MANNOSYL-OLIGOSACCHARIDE ALPHA-1,2-MANNOSIDASE-RELATED"/>
    <property type="match status" value="1"/>
</dbReference>
<keyword evidence="4 9" id="KW-0378">Hydrolase</keyword>
<keyword evidence="7" id="KW-0479">Metal-binding</keyword>
<dbReference type="GO" id="GO:0016020">
    <property type="term" value="C:membrane"/>
    <property type="evidence" value="ECO:0007669"/>
    <property type="project" value="InterPro"/>
</dbReference>
<name>A0A1X2H436_SYNRA</name>
<comment type="cofactor">
    <cofactor evidence="1 7">
        <name>Ca(2+)</name>
        <dbReference type="ChEBI" id="CHEBI:29108"/>
    </cofactor>
</comment>
<evidence type="ECO:0000256" key="3">
    <source>
        <dbReference type="ARBA" id="ARBA00007658"/>
    </source>
</evidence>
<dbReference type="OMA" id="DTCVWAY"/>
<feature type="active site" description="Proton donor" evidence="6">
    <location>
        <position position="112"/>
    </location>
</feature>
<dbReference type="STRING" id="13706.A0A1X2H436"/>
<evidence type="ECO:0000256" key="7">
    <source>
        <dbReference type="PIRSR" id="PIRSR601382-2"/>
    </source>
</evidence>
<dbReference type="GO" id="GO:0004571">
    <property type="term" value="F:mannosyl-oligosaccharide 1,2-alpha-mannosidase activity"/>
    <property type="evidence" value="ECO:0007669"/>
    <property type="project" value="InterPro"/>
</dbReference>
<keyword evidence="5 8" id="KW-1015">Disulfide bond</keyword>
<dbReference type="InterPro" id="IPR036026">
    <property type="entry name" value="Seven-hairpin_glycosidases"/>
</dbReference>
<comment type="similarity">
    <text evidence="3 9">Belongs to the glycosyl hydrolase 47 family.</text>
</comment>
<evidence type="ECO:0000313" key="11">
    <source>
        <dbReference type="Proteomes" id="UP000242180"/>
    </source>
</evidence>
<feature type="active site" evidence="6">
    <location>
        <position position="439"/>
    </location>
</feature>
<dbReference type="PANTHER" id="PTHR11742:SF103">
    <property type="entry name" value="ENDOPLASMIC RETICULUM MANNOSIDASE MNL2-RELATED"/>
    <property type="match status" value="1"/>
</dbReference>
<evidence type="ECO:0000256" key="5">
    <source>
        <dbReference type="ARBA" id="ARBA00023157"/>
    </source>
</evidence>
<dbReference type="SUPFAM" id="SSF48225">
    <property type="entry name" value="Seven-hairpin glycosidases"/>
    <property type="match status" value="1"/>
</dbReference>
<evidence type="ECO:0000256" key="8">
    <source>
        <dbReference type="PIRSR" id="PIRSR601382-3"/>
    </source>
</evidence>
<organism evidence="10 11">
    <name type="scientific">Syncephalastrum racemosum</name>
    <name type="common">Filamentous fungus</name>
    <dbReference type="NCBI Taxonomy" id="13706"/>
    <lineage>
        <taxon>Eukaryota</taxon>
        <taxon>Fungi</taxon>
        <taxon>Fungi incertae sedis</taxon>
        <taxon>Mucoromycota</taxon>
        <taxon>Mucoromycotina</taxon>
        <taxon>Mucoromycetes</taxon>
        <taxon>Mucorales</taxon>
        <taxon>Syncephalastraceae</taxon>
        <taxon>Syncephalastrum</taxon>
    </lineage>
</organism>
<dbReference type="InterPro" id="IPR012341">
    <property type="entry name" value="6hp_glycosidase-like_sf"/>
</dbReference>
<dbReference type="AlphaFoldDB" id="A0A1X2H436"/>
<keyword evidence="9" id="KW-0326">Glycosidase</keyword>
<evidence type="ECO:0000256" key="9">
    <source>
        <dbReference type="RuleBase" id="RU361193"/>
    </source>
</evidence>
<comment type="pathway">
    <text evidence="2">Protein modification; protein glycosylation.</text>
</comment>
<gene>
    <name evidence="10" type="ORF">BCR43DRAFT_532287</name>
</gene>
<dbReference type="InterPro" id="IPR050749">
    <property type="entry name" value="Glycosyl_Hydrolase_47"/>
</dbReference>
<feature type="disulfide bond" evidence="8">
    <location>
        <begin position="316"/>
        <end position="345"/>
    </location>
</feature>
<evidence type="ECO:0000256" key="4">
    <source>
        <dbReference type="ARBA" id="ARBA00022801"/>
    </source>
</evidence>
<evidence type="ECO:0000256" key="1">
    <source>
        <dbReference type="ARBA" id="ARBA00001913"/>
    </source>
</evidence>
<dbReference type="GO" id="GO:0005783">
    <property type="term" value="C:endoplasmic reticulum"/>
    <property type="evidence" value="ECO:0007669"/>
    <property type="project" value="TreeGrafter"/>
</dbReference>
<feature type="active site" evidence="6">
    <location>
        <position position="250"/>
    </location>
</feature>
<dbReference type="GO" id="GO:0036503">
    <property type="term" value="P:ERAD pathway"/>
    <property type="evidence" value="ECO:0007669"/>
    <property type="project" value="UniProtKB-ARBA"/>
</dbReference>
<evidence type="ECO:0000313" key="10">
    <source>
        <dbReference type="EMBL" id="ORY93153.1"/>
    </source>
</evidence>
<dbReference type="Proteomes" id="UP000242180">
    <property type="component" value="Unassembled WGS sequence"/>
</dbReference>
<dbReference type="GO" id="GO:0005975">
    <property type="term" value="P:carbohydrate metabolic process"/>
    <property type="evidence" value="ECO:0007669"/>
    <property type="project" value="InterPro"/>
</dbReference>
<dbReference type="EC" id="3.2.1.-" evidence="9"/>
<dbReference type="InterPro" id="IPR001382">
    <property type="entry name" value="Glyco_hydro_47"/>
</dbReference>
<dbReference type="Pfam" id="PF01532">
    <property type="entry name" value="Glyco_hydro_47"/>
    <property type="match status" value="1"/>
</dbReference>
<feature type="active site" description="Proton donor" evidence="6">
    <location>
        <position position="359"/>
    </location>
</feature>
<accession>A0A1X2H436</accession>
<evidence type="ECO:0000256" key="6">
    <source>
        <dbReference type="PIRSR" id="PIRSR601382-1"/>
    </source>
</evidence>
<dbReference type="GO" id="GO:0005509">
    <property type="term" value="F:calcium ion binding"/>
    <property type="evidence" value="ECO:0007669"/>
    <property type="project" value="InterPro"/>
</dbReference>
<dbReference type="Gene3D" id="1.50.10.10">
    <property type="match status" value="1"/>
</dbReference>
<dbReference type="InParanoid" id="A0A1X2H436"/>
<reference evidence="10 11" key="1">
    <citation type="submission" date="2016-07" db="EMBL/GenBank/DDBJ databases">
        <title>Pervasive Adenine N6-methylation of Active Genes in Fungi.</title>
        <authorList>
            <consortium name="DOE Joint Genome Institute"/>
            <person name="Mondo S.J."/>
            <person name="Dannebaum R.O."/>
            <person name="Kuo R.C."/>
            <person name="Labutti K."/>
            <person name="Haridas S."/>
            <person name="Kuo A."/>
            <person name="Salamov A."/>
            <person name="Ahrendt S.R."/>
            <person name="Lipzen A."/>
            <person name="Sullivan W."/>
            <person name="Andreopoulos W.B."/>
            <person name="Clum A."/>
            <person name="Lindquist E."/>
            <person name="Daum C."/>
            <person name="Ramamoorthy G.K."/>
            <person name="Gryganskyi A."/>
            <person name="Culley D."/>
            <person name="Magnuson J.K."/>
            <person name="James T.Y."/>
            <person name="O'Malley M.A."/>
            <person name="Stajich J.E."/>
            <person name="Spatafora J.W."/>
            <person name="Visel A."/>
            <person name="Grigoriev I.V."/>
        </authorList>
    </citation>
    <scope>NUCLEOTIDE SEQUENCE [LARGE SCALE GENOMIC DNA]</scope>
    <source>
        <strain evidence="10 11">NRRL 2496</strain>
    </source>
</reference>
<feature type="binding site" evidence="7">
    <location>
        <position position="533"/>
    </location>
    <ligand>
        <name>Ca(2+)</name>
        <dbReference type="ChEBI" id="CHEBI:29108"/>
    </ligand>
</feature>
<proteinExistence type="inferred from homology"/>
<comment type="caution">
    <text evidence="10">The sequence shown here is derived from an EMBL/GenBank/DDBJ whole genome shotgun (WGS) entry which is preliminary data.</text>
</comment>
<keyword evidence="7" id="KW-0106">Calcium</keyword>
<dbReference type="OrthoDB" id="8118055at2759"/>
<keyword evidence="11" id="KW-1185">Reference proteome</keyword>
<protein>
    <recommendedName>
        <fullName evidence="9">alpha-1,2-Mannosidase</fullName>
        <ecNumber evidence="9">3.2.1.-</ecNumber>
    </recommendedName>
</protein>
<sequence>MVALWPATLPRIQYVFPDAMPVKWTEKMEQRRADIKQSFLHAWHGYKKYAMGQDELRPVSNTYINKFGGWGATLIDSLTTLHIMGLDAEFNEALSHLPRDFHTKEERLSVFETTIRHLAGLISAYELSGHRHKALLRKAEALGQALLPAFDNAAGYPSHFWDQSRSLPFDDKTLFAEVGTVQLEGEEFFMLSHHTGDTRYATKAQTITEALDRMGYEHGLNIPGLYPTHMSTAAGGRFLDSTCTLGAMGDSAYEYFLKQYILTEGMIPQYAKMYIESIDNVKRHMLYQLPNTPLLFLPPLDTETMQPGEEMDHLACFAPGMLAIGAQLLDRPDDLVVAEGLLETCVYMYRSSSTGLGPETWRVPYNVEPYNRITYAKDRSKSREWWNDSNATVPVGTSRNMYRRPVTPYQLEGPLPDIRGKPRYLGLDPVDRSYMLRPETLESIFILYRITGDPKYREYGWEIYQSIEKWCKTPSGYAAIRDVELDAYANGTTATNNWIDKMESFLLAETFKYLYLLFSPPDVISLDEYVFNTEAHPFARRSIDWVRLIFPGQSKEE</sequence>
<evidence type="ECO:0000256" key="2">
    <source>
        <dbReference type="ARBA" id="ARBA00004922"/>
    </source>
</evidence>
<dbReference type="PRINTS" id="PR00747">
    <property type="entry name" value="GLYHDRLASE47"/>
</dbReference>
<dbReference type="EMBL" id="MCGN01000009">
    <property type="protein sequence ID" value="ORY93153.1"/>
    <property type="molecule type" value="Genomic_DNA"/>
</dbReference>